<accession>A0ACA9MY48</accession>
<dbReference type="EMBL" id="CAJVPM010017313">
    <property type="protein sequence ID" value="CAG8619327.1"/>
    <property type="molecule type" value="Genomic_DNA"/>
</dbReference>
<name>A0ACA9MY48_9GLOM</name>
<reference evidence="1" key="1">
    <citation type="submission" date="2021-06" db="EMBL/GenBank/DDBJ databases">
        <authorList>
            <person name="Kallberg Y."/>
            <person name="Tangrot J."/>
            <person name="Rosling A."/>
        </authorList>
    </citation>
    <scope>NUCLEOTIDE SEQUENCE</scope>
    <source>
        <strain evidence="1">AU212A</strain>
    </source>
</reference>
<gene>
    <name evidence="1" type="ORF">SCALOS_LOCUS7597</name>
</gene>
<feature type="non-terminal residue" evidence="1">
    <location>
        <position position="1"/>
    </location>
</feature>
<keyword evidence="2" id="KW-1185">Reference proteome</keyword>
<comment type="caution">
    <text evidence="1">The sequence shown here is derived from an EMBL/GenBank/DDBJ whole genome shotgun (WGS) entry which is preliminary data.</text>
</comment>
<sequence>EAGEEAQAGDSVCRSSISVKNGQKTRSGKILVPARWPAMIAFFPIWFGDIVQNPPKRSGHKKCIADMLIK</sequence>
<proteinExistence type="predicted"/>
<protein>
    <submittedName>
        <fullName evidence="1">5983_t:CDS:1</fullName>
    </submittedName>
</protein>
<organism evidence="1 2">
    <name type="scientific">Scutellospora calospora</name>
    <dbReference type="NCBI Taxonomy" id="85575"/>
    <lineage>
        <taxon>Eukaryota</taxon>
        <taxon>Fungi</taxon>
        <taxon>Fungi incertae sedis</taxon>
        <taxon>Mucoromycota</taxon>
        <taxon>Glomeromycotina</taxon>
        <taxon>Glomeromycetes</taxon>
        <taxon>Diversisporales</taxon>
        <taxon>Gigasporaceae</taxon>
        <taxon>Scutellospora</taxon>
    </lineage>
</organism>
<dbReference type="Proteomes" id="UP000789860">
    <property type="component" value="Unassembled WGS sequence"/>
</dbReference>
<evidence type="ECO:0000313" key="1">
    <source>
        <dbReference type="EMBL" id="CAG8619327.1"/>
    </source>
</evidence>
<evidence type="ECO:0000313" key="2">
    <source>
        <dbReference type="Proteomes" id="UP000789860"/>
    </source>
</evidence>